<dbReference type="HOGENOM" id="CLU_2877806_0_0_9"/>
<proteinExistence type="predicted"/>
<dbReference type="EMBL" id="ABCC02000029">
    <property type="protein sequence ID" value="EDP16595.1"/>
    <property type="molecule type" value="Genomic_DNA"/>
</dbReference>
<dbReference type="PaxDb" id="411902-CLOBOL_03363"/>
<dbReference type="AlphaFoldDB" id="A8RSL4"/>
<gene>
    <name evidence="1" type="ORF">CLOBOL_03363</name>
</gene>
<evidence type="ECO:0000313" key="1">
    <source>
        <dbReference type="EMBL" id="EDP16595.1"/>
    </source>
</evidence>
<reference evidence="1 2" key="1">
    <citation type="submission" date="2007-08" db="EMBL/GenBank/DDBJ databases">
        <authorList>
            <person name="Fulton L."/>
            <person name="Clifton S."/>
            <person name="Fulton B."/>
            <person name="Xu J."/>
            <person name="Minx P."/>
            <person name="Pepin K.H."/>
            <person name="Johnson M."/>
            <person name="Thiruvilangam P."/>
            <person name="Bhonagiri V."/>
            <person name="Nash W.E."/>
            <person name="Mardis E.R."/>
            <person name="Wilson R.K."/>
        </authorList>
    </citation>
    <scope>NUCLEOTIDE SEQUENCE [LARGE SCALE GENOMIC DNA]</scope>
    <source>
        <strain evidence="2">ATCC BAA-613 / DSM 15670 / CCUG 46953 / JCM 12243 / WAL 16351</strain>
    </source>
</reference>
<dbReference type="RefSeq" id="WP_007037027.1">
    <property type="nucleotide sequence ID" value="NZ_DS480686.1"/>
</dbReference>
<name>A8RSL4_ENTBW</name>
<evidence type="ECO:0000313" key="2">
    <source>
        <dbReference type="Proteomes" id="UP000005396"/>
    </source>
</evidence>
<accession>A8RSL4</accession>
<comment type="caution">
    <text evidence="1">The sequence shown here is derived from an EMBL/GenBank/DDBJ whole genome shotgun (WGS) entry which is preliminary data.</text>
</comment>
<sequence length="68" mass="8234">MEKMLMQEYIEDYAKFLCLEENEGTLFYFLSNRDRHIAVGRDPGVFQDKNSLDIYQQTEKNIIKYYLN</sequence>
<organism evidence="1 2">
    <name type="scientific">Enterocloster bolteae (strain ATCC BAA-613 / DSM 15670 / CCUG 46953 / JCM 12243 / WAL 16351)</name>
    <name type="common">Clostridium bolteae</name>
    <dbReference type="NCBI Taxonomy" id="411902"/>
    <lineage>
        <taxon>Bacteria</taxon>
        <taxon>Bacillati</taxon>
        <taxon>Bacillota</taxon>
        <taxon>Clostridia</taxon>
        <taxon>Lachnospirales</taxon>
        <taxon>Lachnospiraceae</taxon>
        <taxon>Enterocloster</taxon>
    </lineage>
</organism>
<reference evidence="1 2" key="2">
    <citation type="submission" date="2007-09" db="EMBL/GenBank/DDBJ databases">
        <title>Draft genome sequence of Clostridium bolteae (ATCC BAA-613).</title>
        <authorList>
            <person name="Sudarsanam P."/>
            <person name="Ley R."/>
            <person name="Guruge J."/>
            <person name="Turnbaugh P.J."/>
            <person name="Mahowald M."/>
            <person name="Liep D."/>
            <person name="Gordon J."/>
        </authorList>
    </citation>
    <scope>NUCLEOTIDE SEQUENCE [LARGE SCALE GENOMIC DNA]</scope>
    <source>
        <strain evidence="2">ATCC BAA-613 / DSM 15670 / CCUG 46953 / JCM 12243 / WAL 16351</strain>
    </source>
</reference>
<protein>
    <submittedName>
        <fullName evidence="1">Uncharacterized protein</fullName>
    </submittedName>
</protein>
<dbReference type="Proteomes" id="UP000005396">
    <property type="component" value="Unassembled WGS sequence"/>
</dbReference>